<protein>
    <submittedName>
        <fullName evidence="1">Uncharacterized protein</fullName>
    </submittedName>
</protein>
<gene>
    <name evidence="1" type="ORF">BO82DRAFT_397294</name>
</gene>
<accession>A0A319D716</accession>
<reference evidence="1 2" key="1">
    <citation type="submission" date="2016-12" db="EMBL/GenBank/DDBJ databases">
        <title>The genomes of Aspergillus section Nigri reveals drivers in fungal speciation.</title>
        <authorList>
            <consortium name="DOE Joint Genome Institute"/>
            <person name="Vesth T.C."/>
            <person name="Nybo J."/>
            <person name="Theobald S."/>
            <person name="Brandl J."/>
            <person name="Frisvad J.C."/>
            <person name="Nielsen K.F."/>
            <person name="Lyhne E.K."/>
            <person name="Kogle M.E."/>
            <person name="Kuo A."/>
            <person name="Riley R."/>
            <person name="Clum A."/>
            <person name="Nolan M."/>
            <person name="Lipzen A."/>
            <person name="Salamov A."/>
            <person name="Henrissat B."/>
            <person name="Wiebenga A."/>
            <person name="De Vries R.P."/>
            <person name="Grigoriev I.V."/>
            <person name="Mortensen U.H."/>
            <person name="Andersen M.R."/>
            <person name="Baker S.E."/>
        </authorList>
    </citation>
    <scope>NUCLEOTIDE SEQUENCE [LARGE SCALE GENOMIC DNA]</scope>
    <source>
        <strain evidence="1 2">CBS 121591</strain>
    </source>
</reference>
<sequence>MLDTKIVKYDGSVVWDSMEPDFGHCVVVDASSGQAPSFPYPQNNRAVSILVPREGWKEVGNGIENFLFRPVSLRTTMFLYVVQGRLLQSIGTDENMLVIHAFDANGEEYGRAHFQWALDFPGAIDQTKS</sequence>
<proteinExistence type="predicted"/>
<dbReference type="OrthoDB" id="415825at2759"/>
<keyword evidence="2" id="KW-1185">Reference proteome</keyword>
<evidence type="ECO:0000313" key="2">
    <source>
        <dbReference type="Proteomes" id="UP000248340"/>
    </source>
</evidence>
<dbReference type="STRING" id="1448315.A0A319D716"/>
<dbReference type="VEuPathDB" id="FungiDB:BO82DRAFT_397294"/>
<dbReference type="RefSeq" id="XP_025496913.1">
    <property type="nucleotide sequence ID" value="XM_025638916.1"/>
</dbReference>
<dbReference type="AlphaFoldDB" id="A0A319D716"/>
<dbReference type="Proteomes" id="UP000248340">
    <property type="component" value="Unassembled WGS sequence"/>
</dbReference>
<name>A0A319D716_9EURO</name>
<dbReference type="EMBL" id="KZ821675">
    <property type="protein sequence ID" value="PYH86713.1"/>
    <property type="molecule type" value="Genomic_DNA"/>
</dbReference>
<organism evidence="1 2">
    <name type="scientific">Aspergillus uvarum CBS 121591</name>
    <dbReference type="NCBI Taxonomy" id="1448315"/>
    <lineage>
        <taxon>Eukaryota</taxon>
        <taxon>Fungi</taxon>
        <taxon>Dikarya</taxon>
        <taxon>Ascomycota</taxon>
        <taxon>Pezizomycotina</taxon>
        <taxon>Eurotiomycetes</taxon>
        <taxon>Eurotiomycetidae</taxon>
        <taxon>Eurotiales</taxon>
        <taxon>Aspergillaceae</taxon>
        <taxon>Aspergillus</taxon>
        <taxon>Aspergillus subgen. Circumdati</taxon>
    </lineage>
</organism>
<evidence type="ECO:0000313" key="1">
    <source>
        <dbReference type="EMBL" id="PYH86713.1"/>
    </source>
</evidence>
<dbReference type="GeneID" id="37141658"/>